<protein>
    <submittedName>
        <fullName evidence="1">Uncharacterized protein</fullName>
    </submittedName>
</protein>
<dbReference type="EMBL" id="BARV01045461">
    <property type="protein sequence ID" value="GAI69108.1"/>
    <property type="molecule type" value="Genomic_DNA"/>
</dbReference>
<evidence type="ECO:0000313" key="1">
    <source>
        <dbReference type="EMBL" id="GAI69108.1"/>
    </source>
</evidence>
<comment type="caution">
    <text evidence="1">The sequence shown here is derived from an EMBL/GenBank/DDBJ whole genome shotgun (WGS) entry which is preliminary data.</text>
</comment>
<name>X1QLJ4_9ZZZZ</name>
<feature type="non-terminal residue" evidence="1">
    <location>
        <position position="54"/>
    </location>
</feature>
<gene>
    <name evidence="1" type="ORF">S06H3_66581</name>
</gene>
<proteinExistence type="predicted"/>
<feature type="non-terminal residue" evidence="1">
    <location>
        <position position="1"/>
    </location>
</feature>
<dbReference type="AlphaFoldDB" id="X1QLJ4"/>
<reference evidence="1" key="1">
    <citation type="journal article" date="2014" name="Front. Microbiol.">
        <title>High frequency of phylogenetically diverse reductive dehalogenase-homologous genes in deep subseafloor sedimentary metagenomes.</title>
        <authorList>
            <person name="Kawai M."/>
            <person name="Futagami T."/>
            <person name="Toyoda A."/>
            <person name="Takaki Y."/>
            <person name="Nishi S."/>
            <person name="Hori S."/>
            <person name="Arai W."/>
            <person name="Tsubouchi T."/>
            <person name="Morono Y."/>
            <person name="Uchiyama I."/>
            <person name="Ito T."/>
            <person name="Fujiyama A."/>
            <person name="Inagaki F."/>
            <person name="Takami H."/>
        </authorList>
    </citation>
    <scope>NUCLEOTIDE SEQUENCE</scope>
    <source>
        <strain evidence="1">Expedition CK06-06</strain>
    </source>
</reference>
<accession>X1QLJ4</accession>
<sequence length="54" mass="6292">AEHFYADLVYQVEETIYERDNIVLAAIINKTGELGLVSEVEQRPHYTLVRKSRN</sequence>
<organism evidence="1">
    <name type="scientific">marine sediment metagenome</name>
    <dbReference type="NCBI Taxonomy" id="412755"/>
    <lineage>
        <taxon>unclassified sequences</taxon>
        <taxon>metagenomes</taxon>
        <taxon>ecological metagenomes</taxon>
    </lineage>
</organism>